<evidence type="ECO:0000256" key="6">
    <source>
        <dbReference type="SAM" id="MobiDB-lite"/>
    </source>
</evidence>
<dbReference type="Proteomes" id="UP000324800">
    <property type="component" value="Unassembled WGS sequence"/>
</dbReference>
<keyword evidence="3" id="KW-0805">Transcription regulation</keyword>
<sequence length="162" mass="18959">MNLSSDSEIDFSDEMQQIVTHPRYISTLAKLREQRDNRMKVLNFLENTRRNIIKHQYLYDVRQAECTCNDKVQSIMGRSAAKLEKAISAVQLEKQELMIIRGIRRRHSQNIKQQDSTDDTDVVQQEQQQDNNNNDEEDEEEDEISSSNDNDINQISGKQDKI</sequence>
<dbReference type="AlphaFoldDB" id="A0A5J4W971"/>
<gene>
    <name evidence="7" type="ORF">EZS28_013061</name>
</gene>
<dbReference type="GO" id="GO:0010468">
    <property type="term" value="P:regulation of gene expression"/>
    <property type="evidence" value="ECO:0007669"/>
    <property type="project" value="UniProtKB-ARBA"/>
</dbReference>
<keyword evidence="5" id="KW-0539">Nucleus</keyword>
<dbReference type="InterPro" id="IPR013907">
    <property type="entry name" value="Sds3"/>
</dbReference>
<feature type="compositionally biased region" description="Low complexity" evidence="6">
    <location>
        <begin position="145"/>
        <end position="156"/>
    </location>
</feature>
<feature type="region of interest" description="Disordered" evidence="6">
    <location>
        <begin position="108"/>
        <end position="162"/>
    </location>
</feature>
<feature type="compositionally biased region" description="Low complexity" evidence="6">
    <location>
        <begin position="122"/>
        <end position="132"/>
    </location>
</feature>
<comment type="caution">
    <text evidence="7">The sequence shown here is derived from an EMBL/GenBank/DDBJ whole genome shotgun (WGS) entry which is preliminary data.</text>
</comment>
<organism evidence="7 8">
    <name type="scientific">Streblomastix strix</name>
    <dbReference type="NCBI Taxonomy" id="222440"/>
    <lineage>
        <taxon>Eukaryota</taxon>
        <taxon>Metamonada</taxon>
        <taxon>Preaxostyla</taxon>
        <taxon>Oxymonadida</taxon>
        <taxon>Streblomastigidae</taxon>
        <taxon>Streblomastix</taxon>
    </lineage>
</organism>
<comment type="subcellular location">
    <subcellularLocation>
        <location evidence="1">Nucleus</location>
    </subcellularLocation>
</comment>
<dbReference type="EMBL" id="SNRW01002892">
    <property type="protein sequence ID" value="KAA6391410.1"/>
    <property type="molecule type" value="Genomic_DNA"/>
</dbReference>
<evidence type="ECO:0000256" key="2">
    <source>
        <dbReference type="ARBA" id="ARBA00022491"/>
    </source>
</evidence>
<evidence type="ECO:0000256" key="1">
    <source>
        <dbReference type="ARBA" id="ARBA00004123"/>
    </source>
</evidence>
<evidence type="ECO:0000313" key="7">
    <source>
        <dbReference type="EMBL" id="KAA6391410.1"/>
    </source>
</evidence>
<dbReference type="Pfam" id="PF08598">
    <property type="entry name" value="Sds3"/>
    <property type="match status" value="1"/>
</dbReference>
<name>A0A5J4W971_9EUKA</name>
<evidence type="ECO:0000256" key="3">
    <source>
        <dbReference type="ARBA" id="ARBA00023015"/>
    </source>
</evidence>
<feature type="compositionally biased region" description="Acidic residues" evidence="6">
    <location>
        <begin position="133"/>
        <end position="144"/>
    </location>
</feature>
<keyword evidence="4" id="KW-0804">Transcription</keyword>
<proteinExistence type="predicted"/>
<protein>
    <submittedName>
        <fullName evidence="7">Uncharacterized protein</fullName>
    </submittedName>
</protein>
<evidence type="ECO:0000313" key="8">
    <source>
        <dbReference type="Proteomes" id="UP000324800"/>
    </source>
</evidence>
<evidence type="ECO:0000256" key="4">
    <source>
        <dbReference type="ARBA" id="ARBA00023163"/>
    </source>
</evidence>
<reference evidence="7 8" key="1">
    <citation type="submission" date="2019-03" db="EMBL/GenBank/DDBJ databases">
        <title>Single cell metagenomics reveals metabolic interactions within the superorganism composed of flagellate Streblomastix strix and complex community of Bacteroidetes bacteria on its surface.</title>
        <authorList>
            <person name="Treitli S.C."/>
            <person name="Kolisko M."/>
            <person name="Husnik F."/>
            <person name="Keeling P."/>
            <person name="Hampl V."/>
        </authorList>
    </citation>
    <scope>NUCLEOTIDE SEQUENCE [LARGE SCALE GENOMIC DNA]</scope>
    <source>
        <strain evidence="7">ST1C</strain>
    </source>
</reference>
<accession>A0A5J4W971</accession>
<keyword evidence="2" id="KW-0678">Repressor</keyword>
<dbReference type="GO" id="GO:0005654">
    <property type="term" value="C:nucleoplasm"/>
    <property type="evidence" value="ECO:0007669"/>
    <property type="project" value="UniProtKB-ARBA"/>
</dbReference>
<evidence type="ECO:0000256" key="5">
    <source>
        <dbReference type="ARBA" id="ARBA00023242"/>
    </source>
</evidence>